<evidence type="ECO:0000256" key="11">
    <source>
        <dbReference type="ARBA" id="ARBA00022723"/>
    </source>
</evidence>
<dbReference type="Gene3D" id="3.40.50.1970">
    <property type="match status" value="1"/>
</dbReference>
<dbReference type="EMBL" id="DVMW01000038">
    <property type="protein sequence ID" value="HIU36278.1"/>
    <property type="molecule type" value="Genomic_DNA"/>
</dbReference>
<feature type="domain" description="3-dehydroquinate synthase C-terminal" evidence="20">
    <location>
        <begin position="181"/>
        <end position="315"/>
    </location>
</feature>
<reference evidence="21" key="2">
    <citation type="journal article" date="2021" name="PeerJ">
        <title>Extensive microbial diversity within the chicken gut microbiome revealed by metagenomics and culture.</title>
        <authorList>
            <person name="Gilroy R."/>
            <person name="Ravi A."/>
            <person name="Getino M."/>
            <person name="Pursley I."/>
            <person name="Horton D.L."/>
            <person name="Alikhan N.F."/>
            <person name="Baker D."/>
            <person name="Gharbi K."/>
            <person name="Hall N."/>
            <person name="Watson M."/>
            <person name="Adriaenssens E.M."/>
            <person name="Foster-Nyarko E."/>
            <person name="Jarju S."/>
            <person name="Secka A."/>
            <person name="Antonio M."/>
            <person name="Oren A."/>
            <person name="Chaudhuri R.R."/>
            <person name="La Ragione R."/>
            <person name="Hildebrand F."/>
            <person name="Pallen M.J."/>
        </authorList>
    </citation>
    <scope>NUCLEOTIDE SEQUENCE</scope>
    <source>
        <strain evidence="21">ChiGjej1B1-19959</strain>
    </source>
</reference>
<sequence>MQQIEVRASRRYTVHIGAGVLAKVGAFVRGLPRVETAVVVTDDIVNGLYADRVENDLRAQGLRTLRFVFPNGEASKTLSTFGALLEFLAENRVTRSDCIVALGGGVVGDLAGFAAAVYQRGVAFVQVPTTLLACVDSSVGGKTAVDLAAGKNLAGAFYQPHAVFCDYETLQTLPDRIFADGMAEVIKYGAAFDLEFFRFLEANDAHDRLEDVIARCVTIKRDIVAQDETDRGVRGLLNFGHTLGHAVEACSGFSVSHGSAVAIGMVLLSRAAYKAGLTQADCAPDIAALLQTYGLPTETPYSPEALCEKALSDKKRSGKTITLVVPQKLGRCVLCPVPAERLLSIVQAGAGV</sequence>
<comment type="similarity">
    <text evidence="6 18">Belongs to the sugar phosphate cyclases superfamily. Dehydroquinate synthase family.</text>
</comment>
<dbReference type="AlphaFoldDB" id="A0A9D1IFE4"/>
<gene>
    <name evidence="18 21" type="primary">aroB</name>
    <name evidence="21" type="ORF">IAC53_06735</name>
</gene>
<comment type="caution">
    <text evidence="21">The sequence shown here is derived from an EMBL/GenBank/DDBJ whole genome shotgun (WGS) entry which is preliminary data.</text>
</comment>
<dbReference type="EC" id="4.2.3.4" evidence="7 18"/>
<evidence type="ECO:0000256" key="18">
    <source>
        <dbReference type="HAMAP-Rule" id="MF_00110"/>
    </source>
</evidence>
<dbReference type="GO" id="GO:0003856">
    <property type="term" value="F:3-dehydroquinate synthase activity"/>
    <property type="evidence" value="ECO:0007669"/>
    <property type="project" value="UniProtKB-UniRule"/>
</dbReference>
<dbReference type="NCBIfam" id="TIGR01357">
    <property type="entry name" value="aroB"/>
    <property type="match status" value="1"/>
</dbReference>
<evidence type="ECO:0000256" key="5">
    <source>
        <dbReference type="ARBA" id="ARBA00004661"/>
    </source>
</evidence>
<evidence type="ECO:0000256" key="15">
    <source>
        <dbReference type="ARBA" id="ARBA00023141"/>
    </source>
</evidence>
<accession>A0A9D1IFE4</accession>
<evidence type="ECO:0000256" key="7">
    <source>
        <dbReference type="ARBA" id="ARBA00013031"/>
    </source>
</evidence>
<feature type="binding site" evidence="18">
    <location>
        <position position="257"/>
    </location>
    <ligand>
        <name>Zn(2+)</name>
        <dbReference type="ChEBI" id="CHEBI:29105"/>
    </ligand>
</feature>
<dbReference type="Proteomes" id="UP000824071">
    <property type="component" value="Unassembled WGS sequence"/>
</dbReference>
<evidence type="ECO:0000256" key="8">
    <source>
        <dbReference type="ARBA" id="ARBA00017684"/>
    </source>
</evidence>
<keyword evidence="10 18" id="KW-0028">Amino-acid biosynthesis</keyword>
<dbReference type="Gene3D" id="1.20.1090.10">
    <property type="entry name" value="Dehydroquinate synthase-like - alpha domain"/>
    <property type="match status" value="1"/>
</dbReference>
<comment type="function">
    <text evidence="18">Catalyzes the conversion of 3-deoxy-D-arabino-heptulosonate 7-phosphate (DAHP) to dehydroquinate (DHQ).</text>
</comment>
<dbReference type="Pfam" id="PF24621">
    <property type="entry name" value="DHQS_C"/>
    <property type="match status" value="1"/>
</dbReference>
<evidence type="ECO:0000256" key="1">
    <source>
        <dbReference type="ARBA" id="ARBA00001393"/>
    </source>
</evidence>
<reference evidence="21" key="1">
    <citation type="submission" date="2020-10" db="EMBL/GenBank/DDBJ databases">
        <authorList>
            <person name="Gilroy R."/>
        </authorList>
    </citation>
    <scope>NUCLEOTIDE SEQUENCE</scope>
    <source>
        <strain evidence="21">ChiGjej1B1-19959</strain>
    </source>
</reference>
<organism evidence="21 22">
    <name type="scientific">Candidatus Fimenecus excrementigallinarum</name>
    <dbReference type="NCBI Taxonomy" id="2840816"/>
    <lineage>
        <taxon>Bacteria</taxon>
        <taxon>Bacillati</taxon>
        <taxon>Bacillota</taxon>
        <taxon>Clostridia</taxon>
        <taxon>Candidatus Fimenecus</taxon>
    </lineage>
</organism>
<protein>
    <recommendedName>
        <fullName evidence="8 18">3-dehydroquinate synthase</fullName>
        <shortName evidence="18">DHQS</shortName>
        <ecNumber evidence="7 18">4.2.3.4</ecNumber>
    </recommendedName>
</protein>
<comment type="cofactor">
    <cofactor evidence="18">
        <name>Co(2+)</name>
        <dbReference type="ChEBI" id="CHEBI:48828"/>
    </cofactor>
    <cofactor evidence="18">
        <name>Zn(2+)</name>
        <dbReference type="ChEBI" id="CHEBI:29105"/>
    </cofactor>
    <text evidence="18">Binds 1 divalent metal cation per subunit. Can use either Co(2+) or Zn(2+).</text>
</comment>
<dbReference type="InterPro" id="IPR030963">
    <property type="entry name" value="DHQ_synth_fam"/>
</dbReference>
<evidence type="ECO:0000259" key="20">
    <source>
        <dbReference type="Pfam" id="PF24621"/>
    </source>
</evidence>
<feature type="binding site" evidence="18">
    <location>
        <position position="142"/>
    </location>
    <ligand>
        <name>NAD(+)</name>
        <dbReference type="ChEBI" id="CHEBI:57540"/>
    </ligand>
</feature>
<comment type="catalytic activity">
    <reaction evidence="1 18">
        <text>7-phospho-2-dehydro-3-deoxy-D-arabino-heptonate = 3-dehydroquinate + phosphate</text>
        <dbReference type="Rhea" id="RHEA:21968"/>
        <dbReference type="ChEBI" id="CHEBI:32364"/>
        <dbReference type="ChEBI" id="CHEBI:43474"/>
        <dbReference type="ChEBI" id="CHEBI:58394"/>
        <dbReference type="EC" id="4.2.3.4"/>
    </reaction>
</comment>
<dbReference type="HAMAP" id="MF_00110">
    <property type="entry name" value="DHQ_synthase"/>
    <property type="match status" value="1"/>
</dbReference>
<dbReference type="GO" id="GO:0005737">
    <property type="term" value="C:cytoplasm"/>
    <property type="evidence" value="ECO:0007669"/>
    <property type="project" value="UniProtKB-SubCell"/>
</dbReference>
<name>A0A9D1IFE4_9FIRM</name>
<keyword evidence="15 18" id="KW-0057">Aromatic amino acid biosynthesis</keyword>
<comment type="cofactor">
    <cofactor evidence="2 18">
        <name>NAD(+)</name>
        <dbReference type="ChEBI" id="CHEBI:57540"/>
    </cofactor>
</comment>
<proteinExistence type="inferred from homology"/>
<dbReference type="InterPro" id="IPR050071">
    <property type="entry name" value="Dehydroquinate_synthase"/>
</dbReference>
<dbReference type="GO" id="GO:0046872">
    <property type="term" value="F:metal ion binding"/>
    <property type="evidence" value="ECO:0007669"/>
    <property type="project" value="UniProtKB-KW"/>
</dbReference>
<keyword evidence="14 18" id="KW-0520">NAD</keyword>
<dbReference type="GO" id="GO:0009073">
    <property type="term" value="P:aromatic amino acid family biosynthetic process"/>
    <property type="evidence" value="ECO:0007669"/>
    <property type="project" value="UniProtKB-KW"/>
</dbReference>
<keyword evidence="17 18" id="KW-0170">Cobalt</keyword>
<dbReference type="GO" id="GO:0008652">
    <property type="term" value="P:amino acid biosynthetic process"/>
    <property type="evidence" value="ECO:0007669"/>
    <property type="project" value="UniProtKB-KW"/>
</dbReference>
<keyword evidence="13 18" id="KW-0862">Zinc</keyword>
<keyword evidence="16 18" id="KW-0456">Lyase</keyword>
<dbReference type="PANTHER" id="PTHR43622:SF7">
    <property type="entry name" value="3-DEHYDROQUINATE SYNTHASE, CHLOROPLASTIC"/>
    <property type="match status" value="1"/>
</dbReference>
<evidence type="ECO:0000256" key="3">
    <source>
        <dbReference type="ARBA" id="ARBA00001947"/>
    </source>
</evidence>
<evidence type="ECO:0000256" key="17">
    <source>
        <dbReference type="ARBA" id="ARBA00023285"/>
    </source>
</evidence>
<dbReference type="SUPFAM" id="SSF56796">
    <property type="entry name" value="Dehydroquinate synthase-like"/>
    <property type="match status" value="1"/>
</dbReference>
<evidence type="ECO:0000256" key="12">
    <source>
        <dbReference type="ARBA" id="ARBA00022741"/>
    </source>
</evidence>
<evidence type="ECO:0000256" key="9">
    <source>
        <dbReference type="ARBA" id="ARBA00022490"/>
    </source>
</evidence>
<dbReference type="PANTHER" id="PTHR43622">
    <property type="entry name" value="3-DEHYDROQUINATE SYNTHASE"/>
    <property type="match status" value="1"/>
</dbReference>
<evidence type="ECO:0000256" key="4">
    <source>
        <dbReference type="ARBA" id="ARBA00004496"/>
    </source>
</evidence>
<evidence type="ECO:0000256" key="16">
    <source>
        <dbReference type="ARBA" id="ARBA00023239"/>
    </source>
</evidence>
<comment type="subcellular location">
    <subcellularLocation>
        <location evidence="4 18">Cytoplasm</location>
    </subcellularLocation>
</comment>
<feature type="binding site" evidence="18">
    <location>
        <position position="241"/>
    </location>
    <ligand>
        <name>Zn(2+)</name>
        <dbReference type="ChEBI" id="CHEBI:29105"/>
    </ligand>
</feature>
<keyword evidence="12 18" id="KW-0547">Nucleotide-binding</keyword>
<evidence type="ECO:0000256" key="14">
    <source>
        <dbReference type="ARBA" id="ARBA00023027"/>
    </source>
</evidence>
<keyword evidence="11 18" id="KW-0479">Metal-binding</keyword>
<dbReference type="Pfam" id="PF01761">
    <property type="entry name" value="DHQ_synthase"/>
    <property type="match status" value="1"/>
</dbReference>
<dbReference type="CDD" id="cd08195">
    <property type="entry name" value="DHQS"/>
    <property type="match status" value="1"/>
</dbReference>
<dbReference type="PIRSF" id="PIRSF001455">
    <property type="entry name" value="DHQ_synth"/>
    <property type="match status" value="1"/>
</dbReference>
<feature type="binding site" evidence="18">
    <location>
        <begin position="105"/>
        <end position="109"/>
    </location>
    <ligand>
        <name>NAD(+)</name>
        <dbReference type="ChEBI" id="CHEBI:57540"/>
    </ligand>
</feature>
<evidence type="ECO:0000313" key="22">
    <source>
        <dbReference type="Proteomes" id="UP000824071"/>
    </source>
</evidence>
<dbReference type="GO" id="GO:0000166">
    <property type="term" value="F:nucleotide binding"/>
    <property type="evidence" value="ECO:0007669"/>
    <property type="project" value="UniProtKB-KW"/>
</dbReference>
<dbReference type="InterPro" id="IPR016037">
    <property type="entry name" value="DHQ_synth_AroB"/>
</dbReference>
<feature type="binding site" evidence="18">
    <location>
        <position position="151"/>
    </location>
    <ligand>
        <name>NAD(+)</name>
        <dbReference type="ChEBI" id="CHEBI:57540"/>
    </ligand>
</feature>
<evidence type="ECO:0000256" key="2">
    <source>
        <dbReference type="ARBA" id="ARBA00001911"/>
    </source>
</evidence>
<evidence type="ECO:0000313" key="21">
    <source>
        <dbReference type="EMBL" id="HIU36278.1"/>
    </source>
</evidence>
<dbReference type="FunFam" id="3.40.50.1970:FF:000007">
    <property type="entry name" value="Pentafunctional AROM polypeptide"/>
    <property type="match status" value="1"/>
</dbReference>
<evidence type="ECO:0000256" key="13">
    <source>
        <dbReference type="ARBA" id="ARBA00022833"/>
    </source>
</evidence>
<comment type="caution">
    <text evidence="18">Lacks conserved residue(s) required for the propagation of feature annotation.</text>
</comment>
<feature type="binding site" evidence="18">
    <location>
        <begin position="169"/>
        <end position="172"/>
    </location>
    <ligand>
        <name>NAD(+)</name>
        <dbReference type="ChEBI" id="CHEBI:57540"/>
    </ligand>
</feature>
<feature type="binding site" evidence="18">
    <location>
        <begin position="129"/>
        <end position="130"/>
    </location>
    <ligand>
        <name>NAD(+)</name>
        <dbReference type="ChEBI" id="CHEBI:57540"/>
    </ligand>
</feature>
<feature type="binding site" evidence="18">
    <location>
        <position position="184"/>
    </location>
    <ligand>
        <name>Zn(2+)</name>
        <dbReference type="ChEBI" id="CHEBI:29105"/>
    </ligand>
</feature>
<dbReference type="GO" id="GO:0009423">
    <property type="term" value="P:chorismate biosynthetic process"/>
    <property type="evidence" value="ECO:0007669"/>
    <property type="project" value="UniProtKB-UniRule"/>
</dbReference>
<keyword evidence="9 18" id="KW-0963">Cytoplasm</keyword>
<evidence type="ECO:0000256" key="10">
    <source>
        <dbReference type="ARBA" id="ARBA00022605"/>
    </source>
</evidence>
<dbReference type="InterPro" id="IPR056179">
    <property type="entry name" value="DHQS_C"/>
</dbReference>
<comment type="cofactor">
    <cofactor evidence="3">
        <name>Zn(2+)</name>
        <dbReference type="ChEBI" id="CHEBI:29105"/>
    </cofactor>
</comment>
<feature type="domain" description="3-dehydroquinate synthase N-terminal" evidence="19">
    <location>
        <begin position="67"/>
        <end position="178"/>
    </location>
</feature>
<evidence type="ECO:0000259" key="19">
    <source>
        <dbReference type="Pfam" id="PF01761"/>
    </source>
</evidence>
<dbReference type="InterPro" id="IPR030960">
    <property type="entry name" value="DHQS/DOIS_N"/>
</dbReference>
<evidence type="ECO:0000256" key="6">
    <source>
        <dbReference type="ARBA" id="ARBA00005412"/>
    </source>
</evidence>
<comment type="pathway">
    <text evidence="5 18">Metabolic intermediate biosynthesis; chorismate biosynthesis; chorismate from D-erythrose 4-phosphate and phosphoenolpyruvate: step 2/7.</text>
</comment>